<organism evidence="1 2">
    <name type="scientific">Motilimonas cestriensis</name>
    <dbReference type="NCBI Taxonomy" id="2742685"/>
    <lineage>
        <taxon>Bacteria</taxon>
        <taxon>Pseudomonadati</taxon>
        <taxon>Pseudomonadota</taxon>
        <taxon>Gammaproteobacteria</taxon>
        <taxon>Alteromonadales</taxon>
        <taxon>Alteromonadales genera incertae sedis</taxon>
        <taxon>Motilimonas</taxon>
    </lineage>
</organism>
<comment type="caution">
    <text evidence="1">The sequence shown here is derived from an EMBL/GenBank/DDBJ whole genome shotgun (WGS) entry which is preliminary data.</text>
</comment>
<protein>
    <submittedName>
        <fullName evidence="1">Uncharacterized protein</fullName>
    </submittedName>
</protein>
<name>A0ABS8WA00_9GAMM</name>
<gene>
    <name evidence="1" type="ORF">K6Y31_11030</name>
</gene>
<sequence length="74" mass="8425">MEFCILAKGDVLVVEDIAKTETAEIILALFKQGFVLAPILIEANNAENARLVFINRFQWRELGEAMANRQFLKE</sequence>
<dbReference type="Proteomes" id="UP001201273">
    <property type="component" value="Unassembled WGS sequence"/>
</dbReference>
<reference evidence="1 2" key="1">
    <citation type="journal article" date="2022" name="Environ. Microbiol. Rep.">
        <title>Eco-phylogenetic analyses reveal divergent evolution of vitamin B12 metabolism in the marine bacterial family 'Psychromonadaceae'.</title>
        <authorList>
            <person name="Jin X."/>
            <person name="Yang Y."/>
            <person name="Cao H."/>
            <person name="Gao B."/>
            <person name="Zhao Z."/>
        </authorList>
    </citation>
    <scope>NUCLEOTIDE SEQUENCE [LARGE SCALE GENOMIC DNA]</scope>
    <source>
        <strain evidence="1 2">MKS20</strain>
    </source>
</reference>
<proteinExistence type="predicted"/>
<evidence type="ECO:0000313" key="1">
    <source>
        <dbReference type="EMBL" id="MCE2595348.1"/>
    </source>
</evidence>
<accession>A0ABS8WA00</accession>
<dbReference type="RefSeq" id="WP_233052834.1">
    <property type="nucleotide sequence ID" value="NZ_JAIMJA010000010.1"/>
</dbReference>
<dbReference type="EMBL" id="JAIMJA010000010">
    <property type="protein sequence ID" value="MCE2595348.1"/>
    <property type="molecule type" value="Genomic_DNA"/>
</dbReference>
<keyword evidence="2" id="KW-1185">Reference proteome</keyword>
<evidence type="ECO:0000313" key="2">
    <source>
        <dbReference type="Proteomes" id="UP001201273"/>
    </source>
</evidence>